<feature type="transmembrane region" description="Helical" evidence="1">
    <location>
        <begin position="54"/>
        <end position="79"/>
    </location>
</feature>
<dbReference type="Proteomes" id="UP000436468">
    <property type="component" value="Unassembled WGS sequence"/>
</dbReference>
<dbReference type="EMBL" id="WQNF01000008">
    <property type="protein sequence ID" value="MVT66406.1"/>
    <property type="molecule type" value="Genomic_DNA"/>
</dbReference>
<evidence type="ECO:0000313" key="3">
    <source>
        <dbReference type="Proteomes" id="UP000436468"/>
    </source>
</evidence>
<reference evidence="2 3" key="1">
    <citation type="submission" date="2019-12" db="EMBL/GenBank/DDBJ databases">
        <title>Draft genome sequences Bradyrhizobium cajani AMBPC1010, Bradyrhizobium pachyrhizi AMBPC1040 and Bradyrhizobium yuanmingense ALSPC3051, three plant growth promoting strains isolated from nodules of Cajanus cajan L. in Dominican Republic.</title>
        <authorList>
            <person name="Flores-Felix J.D."/>
            <person name="Araujo J."/>
            <person name="Diaz-Alcantara C."/>
            <person name="Gonzalez-Andres F."/>
            <person name="Velazquez E."/>
        </authorList>
    </citation>
    <scope>NUCLEOTIDE SEQUENCE [LARGE SCALE GENOMIC DNA]</scope>
    <source>
        <strain evidence="2 3">1040</strain>
    </source>
</reference>
<keyword evidence="3" id="KW-1185">Reference proteome</keyword>
<dbReference type="AlphaFoldDB" id="A0A844SL34"/>
<accession>A0A844SL34</accession>
<evidence type="ECO:0000313" key="2">
    <source>
        <dbReference type="EMBL" id="MVT66406.1"/>
    </source>
</evidence>
<dbReference type="RefSeq" id="WP_157344158.1">
    <property type="nucleotide sequence ID" value="NZ_CP121667.1"/>
</dbReference>
<keyword evidence="1" id="KW-0812">Transmembrane</keyword>
<gene>
    <name evidence="2" type="ORF">GPL21_15005</name>
</gene>
<name>A0A844SL34_9BRAD</name>
<comment type="caution">
    <text evidence="2">The sequence shown here is derived from an EMBL/GenBank/DDBJ whole genome shotgun (WGS) entry which is preliminary data.</text>
</comment>
<sequence>MAMKEFLKTTLIGGALFLLPVALVLAILGHAMRVAVKAALPVSHALHFDQIGKVAGIGIVTVVAVVLLILVSFLAGIVARTKAGSRISAWVEKSFLGGLPQYQMVKSMAQGLAQAESASDEFKPVLVNVDGGWQLGYLLETLGNDWAVVFVPQAPTPLVGNVRYCPVDRIHPLSMSMLQARAIVTNVGIGSAAALQGEYPSRAAT</sequence>
<proteinExistence type="predicted"/>
<keyword evidence="1" id="KW-0472">Membrane</keyword>
<keyword evidence="1" id="KW-1133">Transmembrane helix</keyword>
<protein>
    <submittedName>
        <fullName evidence="2">DUF502 domain-containing protein</fullName>
    </submittedName>
</protein>
<organism evidence="2 3">
    <name type="scientific">Bradyrhizobium pachyrhizi</name>
    <dbReference type="NCBI Taxonomy" id="280333"/>
    <lineage>
        <taxon>Bacteria</taxon>
        <taxon>Pseudomonadati</taxon>
        <taxon>Pseudomonadota</taxon>
        <taxon>Alphaproteobacteria</taxon>
        <taxon>Hyphomicrobiales</taxon>
        <taxon>Nitrobacteraceae</taxon>
        <taxon>Bradyrhizobium</taxon>
    </lineage>
</organism>
<evidence type="ECO:0000256" key="1">
    <source>
        <dbReference type="SAM" id="Phobius"/>
    </source>
</evidence>